<protein>
    <submittedName>
        <fullName evidence="1">Uncharacterized protein</fullName>
    </submittedName>
</protein>
<dbReference type="EMBL" id="GISG01123892">
    <property type="protein sequence ID" value="MBA4641400.1"/>
    <property type="molecule type" value="Transcribed_RNA"/>
</dbReference>
<reference evidence="1" key="1">
    <citation type="journal article" date="2013" name="J. Plant Res.">
        <title>Effect of fungi and light on seed germination of three Opuntia species from semiarid lands of central Mexico.</title>
        <authorList>
            <person name="Delgado-Sanchez P."/>
            <person name="Jimenez-Bremont J.F."/>
            <person name="Guerrero-Gonzalez Mde L."/>
            <person name="Flores J."/>
        </authorList>
    </citation>
    <scope>NUCLEOTIDE SEQUENCE</scope>
    <source>
        <tissue evidence="1">Cladode</tissue>
    </source>
</reference>
<organism evidence="1">
    <name type="scientific">Opuntia streptacantha</name>
    <name type="common">Prickly pear cactus</name>
    <name type="synonym">Opuntia cardona</name>
    <dbReference type="NCBI Taxonomy" id="393608"/>
    <lineage>
        <taxon>Eukaryota</taxon>
        <taxon>Viridiplantae</taxon>
        <taxon>Streptophyta</taxon>
        <taxon>Embryophyta</taxon>
        <taxon>Tracheophyta</taxon>
        <taxon>Spermatophyta</taxon>
        <taxon>Magnoliopsida</taxon>
        <taxon>eudicotyledons</taxon>
        <taxon>Gunneridae</taxon>
        <taxon>Pentapetalae</taxon>
        <taxon>Caryophyllales</taxon>
        <taxon>Cactineae</taxon>
        <taxon>Cactaceae</taxon>
        <taxon>Opuntioideae</taxon>
        <taxon>Opuntia</taxon>
    </lineage>
</organism>
<sequence length="99" mass="11291">MLWKNLEKVTSHLKIPLTHPFLHHLHDTPSPKCFALVPCTLPALLCAAAHCWPSPPEADHPMQSAASQPSAPPTFNFCFLSEERNYFLVDEKRQLKYVR</sequence>
<accession>A0A7C9DEM5</accession>
<proteinExistence type="predicted"/>
<name>A0A7C9DEM5_OPUST</name>
<dbReference type="AlphaFoldDB" id="A0A7C9DEM5"/>
<reference evidence="1" key="2">
    <citation type="submission" date="2020-07" db="EMBL/GenBank/DDBJ databases">
        <authorList>
            <person name="Vera ALvarez R."/>
            <person name="Arias-Moreno D.M."/>
            <person name="Jimenez-Jacinto V."/>
            <person name="Jimenez-Bremont J.F."/>
            <person name="Swaminathan K."/>
            <person name="Moose S.P."/>
            <person name="Guerrero-Gonzalez M.L."/>
            <person name="Marino-Ramirez L."/>
            <person name="Landsman D."/>
            <person name="Rodriguez-Kessler M."/>
            <person name="Delgado-Sanchez P."/>
        </authorList>
    </citation>
    <scope>NUCLEOTIDE SEQUENCE</scope>
    <source>
        <tissue evidence="1">Cladode</tissue>
    </source>
</reference>
<evidence type="ECO:0000313" key="1">
    <source>
        <dbReference type="EMBL" id="MBA4641400.1"/>
    </source>
</evidence>